<reference evidence="4" key="2">
    <citation type="submission" date="2018-02" db="EMBL/GenBank/DDBJ databases">
        <authorList>
            <person name="Cohen D.B."/>
            <person name="Kent A.D."/>
        </authorList>
    </citation>
    <scope>NUCLEOTIDE SEQUENCE</scope>
    <source>
        <strain evidence="4">SAG 241.80</strain>
    </source>
</reference>
<evidence type="ECO:0000256" key="2">
    <source>
        <dbReference type="SAM" id="MobiDB-lite"/>
    </source>
</evidence>
<dbReference type="GO" id="GO:0003723">
    <property type="term" value="F:RNA binding"/>
    <property type="evidence" value="ECO:0007669"/>
    <property type="project" value="UniProtKB-UniRule"/>
</dbReference>
<reference evidence="4 5" key="1">
    <citation type="journal article" date="2018" name="Plant J.">
        <title>Genome sequences of Chlorella sorokiniana UTEX 1602 and Micractinium conductrix SAG 241.80: implications to maltose excretion by a green alga.</title>
        <authorList>
            <person name="Arriola M.B."/>
            <person name="Velmurugan N."/>
            <person name="Zhang Y."/>
            <person name="Plunkett M.H."/>
            <person name="Hondzo H."/>
            <person name="Barney B.M."/>
        </authorList>
    </citation>
    <scope>NUCLEOTIDE SEQUENCE [LARGE SCALE GENOMIC DNA]</scope>
    <source>
        <strain evidence="4 5">SAG 241.80</strain>
    </source>
</reference>
<dbReference type="InterPro" id="IPR000504">
    <property type="entry name" value="RRM_dom"/>
</dbReference>
<dbReference type="Pfam" id="PF00076">
    <property type="entry name" value="RRM_1"/>
    <property type="match status" value="1"/>
</dbReference>
<dbReference type="Gene3D" id="3.30.70.330">
    <property type="match status" value="2"/>
</dbReference>
<proteinExistence type="predicted"/>
<feature type="compositionally biased region" description="Low complexity" evidence="2">
    <location>
        <begin position="714"/>
        <end position="724"/>
    </location>
</feature>
<dbReference type="SUPFAM" id="SSF54928">
    <property type="entry name" value="RNA-binding domain, RBD"/>
    <property type="match status" value="2"/>
</dbReference>
<dbReference type="CDD" id="cd00590">
    <property type="entry name" value="RRM_SF"/>
    <property type="match status" value="2"/>
</dbReference>
<feature type="region of interest" description="Disordered" evidence="2">
    <location>
        <begin position="192"/>
        <end position="212"/>
    </location>
</feature>
<name>A0A2P6VPF6_9CHLO</name>
<dbReference type="PROSITE" id="PS50102">
    <property type="entry name" value="RRM"/>
    <property type="match status" value="1"/>
</dbReference>
<organism evidence="4 5">
    <name type="scientific">Micractinium conductrix</name>
    <dbReference type="NCBI Taxonomy" id="554055"/>
    <lineage>
        <taxon>Eukaryota</taxon>
        <taxon>Viridiplantae</taxon>
        <taxon>Chlorophyta</taxon>
        <taxon>core chlorophytes</taxon>
        <taxon>Trebouxiophyceae</taxon>
        <taxon>Chlorellales</taxon>
        <taxon>Chlorellaceae</taxon>
        <taxon>Chlorella clade</taxon>
        <taxon>Micractinium</taxon>
    </lineage>
</organism>
<dbReference type="AlphaFoldDB" id="A0A2P6VPF6"/>
<feature type="compositionally biased region" description="Gly residues" evidence="2">
    <location>
        <begin position="198"/>
        <end position="208"/>
    </location>
</feature>
<dbReference type="EMBL" id="LHPF02000002">
    <property type="protein sequence ID" value="PSC75983.1"/>
    <property type="molecule type" value="Genomic_DNA"/>
</dbReference>
<keyword evidence="5" id="KW-1185">Reference proteome</keyword>
<feature type="region of interest" description="Disordered" evidence="2">
    <location>
        <begin position="292"/>
        <end position="327"/>
    </location>
</feature>
<keyword evidence="1" id="KW-0694">RNA-binding</keyword>
<dbReference type="PANTHER" id="PTHR35100:SF1">
    <property type="entry name" value="F15H11.13 PROTEIN"/>
    <property type="match status" value="1"/>
</dbReference>
<gene>
    <name evidence="4" type="ORF">C2E20_0966</name>
</gene>
<dbReference type="EMBL" id="LHPF02000002">
    <property type="protein sequence ID" value="PSC75982.1"/>
    <property type="molecule type" value="Genomic_DNA"/>
</dbReference>
<evidence type="ECO:0000256" key="1">
    <source>
        <dbReference type="PROSITE-ProRule" id="PRU00176"/>
    </source>
</evidence>
<accession>A0A2P6VPF6</accession>
<dbReference type="InterPro" id="IPR012677">
    <property type="entry name" value="Nucleotide-bd_a/b_plait_sf"/>
</dbReference>
<dbReference type="InterPro" id="IPR035979">
    <property type="entry name" value="RBD_domain_sf"/>
</dbReference>
<feature type="compositionally biased region" description="Pro residues" evidence="2">
    <location>
        <begin position="304"/>
        <end position="316"/>
    </location>
</feature>
<dbReference type="OrthoDB" id="534610at2759"/>
<dbReference type="Proteomes" id="UP000239649">
    <property type="component" value="Unassembled WGS sequence"/>
</dbReference>
<feature type="region of interest" description="Disordered" evidence="2">
    <location>
        <begin position="140"/>
        <end position="165"/>
    </location>
</feature>
<dbReference type="PANTHER" id="PTHR35100">
    <property type="entry name" value="FOLD PROTEIN"/>
    <property type="match status" value="1"/>
</dbReference>
<comment type="caution">
    <text evidence="4">The sequence shown here is derived from an EMBL/GenBank/DDBJ whole genome shotgun (WGS) entry which is preliminary data.</text>
</comment>
<feature type="region of interest" description="Disordered" evidence="2">
    <location>
        <begin position="693"/>
        <end position="737"/>
    </location>
</feature>
<evidence type="ECO:0000313" key="4">
    <source>
        <dbReference type="EMBL" id="PSC75983.1"/>
    </source>
</evidence>
<evidence type="ECO:0000313" key="5">
    <source>
        <dbReference type="Proteomes" id="UP000239649"/>
    </source>
</evidence>
<sequence>MSGSAVEVSNLPSGVTYDEVQAVMGAQAAVLSLASGGGQMSALVLLESAEAAAACRELFEGSDWGGRTLRVAPADAAAWMAEHCAEFGGMPPPAAAAAVAASYGTAQPPPAAAFDQLSAGFDQDRAPGFELPDWDWQQPAAGAAAGRRAAPPTQQQPWEQEQQQQYGDWGADAYWPDEAAQLQAGDEWRAVEQKPRGGQRGGGAGGGTQPFEPAVQLSRTRIMVRNLQPDTTQYAVENAFKRFGRLTQCIKHLGKRFAHVEFADAAAAAAALRQMHEREVPALNPEGPVFLQASLPHGMSAPRSAPPPAPRPPPPADRPRSDAEKGVSQVPTAALWIGSIFPEATVEDVRAVFGRFGPLLQWQVGTSRVAVPRGVQFAIVQYRFKADAEAAFAALHKQVEPQLGPHPLKLNALPHLHPPPAPAHRRLQQQQIAAGTAGQLNAQLQALEAPSGALRSAVLGEDAGAAAPSSSGRDAVAPRRVGRRLHGLVLRVGDMLQPQGEAPGDATWHERTANVLTSLPFSLLGLHMYKQRLTPEGRQHALSLVAVGAAATLYHATSGAARRAARKLDYWVIGVSSALMTKALFADSPAACRAANLSLLAVPFRPFATSLGHAGAMQTEFARQAAHSEAVRRDLKRHYAAAALGMGAFFAEDLVMESGWGGLVHAAWHCLACYGVHTMNPLLAHKERQRLSAQLRAQRPSLDGGKPLRRPVHSSASSLPSYGSGKPGGWSPGIASP</sequence>
<dbReference type="SMART" id="SM00360">
    <property type="entry name" value="RRM"/>
    <property type="match status" value="3"/>
</dbReference>
<feature type="domain" description="RRM" evidence="3">
    <location>
        <begin position="220"/>
        <end position="296"/>
    </location>
</feature>
<evidence type="ECO:0000259" key="3">
    <source>
        <dbReference type="PROSITE" id="PS50102"/>
    </source>
</evidence>
<protein>
    <recommendedName>
        <fullName evidence="3">RRM domain-containing protein</fullName>
    </recommendedName>
</protein>